<gene>
    <name evidence="3" type="ORF">Fuma_04521</name>
</gene>
<dbReference type="Proteomes" id="UP000187735">
    <property type="component" value="Chromosome"/>
</dbReference>
<keyword evidence="2" id="KW-0732">Signal</keyword>
<name>A0A1P8WLF2_9PLAN</name>
<dbReference type="EMBL" id="CP017641">
    <property type="protein sequence ID" value="APZ94871.1"/>
    <property type="molecule type" value="Genomic_DNA"/>
</dbReference>
<evidence type="ECO:0000313" key="4">
    <source>
        <dbReference type="Proteomes" id="UP000187735"/>
    </source>
</evidence>
<organism evidence="3 4">
    <name type="scientific">Fuerstiella marisgermanici</name>
    <dbReference type="NCBI Taxonomy" id="1891926"/>
    <lineage>
        <taxon>Bacteria</taxon>
        <taxon>Pseudomonadati</taxon>
        <taxon>Planctomycetota</taxon>
        <taxon>Planctomycetia</taxon>
        <taxon>Planctomycetales</taxon>
        <taxon>Planctomycetaceae</taxon>
        <taxon>Fuerstiella</taxon>
    </lineage>
</organism>
<proteinExistence type="predicted"/>
<protein>
    <recommendedName>
        <fullName evidence="5">DUF2946 domain-containing protein</fullName>
    </recommendedName>
</protein>
<accession>A0A1P8WLF2</accession>
<evidence type="ECO:0008006" key="5">
    <source>
        <dbReference type="Google" id="ProtNLM"/>
    </source>
</evidence>
<reference evidence="3 4" key="1">
    <citation type="journal article" date="2016" name="Front. Microbiol.">
        <title>Fuerstia marisgermanicae gen. nov., sp. nov., an Unusual Member of the Phylum Planctomycetes from the German Wadden Sea.</title>
        <authorList>
            <person name="Kohn T."/>
            <person name="Heuer A."/>
            <person name="Jogler M."/>
            <person name="Vollmers J."/>
            <person name="Boedeker C."/>
            <person name="Bunk B."/>
            <person name="Rast P."/>
            <person name="Borchert D."/>
            <person name="Glockner I."/>
            <person name="Freese H.M."/>
            <person name="Klenk H.P."/>
            <person name="Overmann J."/>
            <person name="Kaster A.K."/>
            <person name="Rohde M."/>
            <person name="Wiegand S."/>
            <person name="Jogler C."/>
        </authorList>
    </citation>
    <scope>NUCLEOTIDE SEQUENCE [LARGE SCALE GENOMIC DNA]</scope>
    <source>
        <strain evidence="3 4">NH11</strain>
    </source>
</reference>
<evidence type="ECO:0000256" key="2">
    <source>
        <dbReference type="SAM" id="SignalP"/>
    </source>
</evidence>
<feature type="compositionally biased region" description="Basic and acidic residues" evidence="1">
    <location>
        <begin position="66"/>
        <end position="88"/>
    </location>
</feature>
<dbReference type="AlphaFoldDB" id="A0A1P8WLF2"/>
<sequence length="146" mass="15464" precursor="true">MTLMSKTHYNFRRSFVCFVALLQLAVVPATYSLHIGCEHAHSDGHHNSGVVSAVVSCFSGHHCDCSHHATDERSGSESPSPEKPHDSHSCPVCQAAFATSTADFSALGLPQFATASALPRAESGVPESAERYRSKSRGPPSIAAVS</sequence>
<evidence type="ECO:0000256" key="1">
    <source>
        <dbReference type="SAM" id="MobiDB-lite"/>
    </source>
</evidence>
<feature type="region of interest" description="Disordered" evidence="1">
    <location>
        <begin position="118"/>
        <end position="146"/>
    </location>
</feature>
<feature type="region of interest" description="Disordered" evidence="1">
    <location>
        <begin position="66"/>
        <end position="90"/>
    </location>
</feature>
<keyword evidence="4" id="KW-1185">Reference proteome</keyword>
<evidence type="ECO:0000313" key="3">
    <source>
        <dbReference type="EMBL" id="APZ94871.1"/>
    </source>
</evidence>
<feature type="signal peptide" evidence="2">
    <location>
        <begin position="1"/>
        <end position="25"/>
    </location>
</feature>
<feature type="chain" id="PRO_5012998482" description="DUF2946 domain-containing protein" evidence="2">
    <location>
        <begin position="26"/>
        <end position="146"/>
    </location>
</feature>
<dbReference type="KEGG" id="fmr:Fuma_04521"/>
<dbReference type="STRING" id="1891926.Fuma_04521"/>